<comment type="similarity">
    <text evidence="1">Belongs to the F420H(2)-dependent quinone reductase family.</text>
</comment>
<dbReference type="Gene3D" id="2.30.110.10">
    <property type="entry name" value="Electron Transport, Fmn-binding Protein, Chain A"/>
    <property type="match status" value="1"/>
</dbReference>
<dbReference type="SUPFAM" id="SSF50475">
    <property type="entry name" value="FMN-binding split barrel"/>
    <property type="match status" value="1"/>
</dbReference>
<evidence type="ECO:0000256" key="1">
    <source>
        <dbReference type="ARBA" id="ARBA00008710"/>
    </source>
</evidence>
<comment type="catalytic activity">
    <reaction evidence="2">
        <text>oxidized coenzyme F420-(gamma-L-Glu)(n) + a quinol + H(+) = reduced coenzyme F420-(gamma-L-Glu)(n) + a quinone</text>
        <dbReference type="Rhea" id="RHEA:39663"/>
        <dbReference type="Rhea" id="RHEA-COMP:12939"/>
        <dbReference type="Rhea" id="RHEA-COMP:14378"/>
        <dbReference type="ChEBI" id="CHEBI:15378"/>
        <dbReference type="ChEBI" id="CHEBI:24646"/>
        <dbReference type="ChEBI" id="CHEBI:132124"/>
        <dbReference type="ChEBI" id="CHEBI:133980"/>
        <dbReference type="ChEBI" id="CHEBI:139511"/>
    </reaction>
</comment>
<comment type="caution">
    <text evidence="3">The sequence shown here is derived from an EMBL/GenBank/DDBJ whole genome shotgun (WGS) entry which is preliminary data.</text>
</comment>
<dbReference type="Proteomes" id="UP000438182">
    <property type="component" value="Unassembled WGS sequence"/>
</dbReference>
<dbReference type="RefSeq" id="WP_160423406.1">
    <property type="nucleotide sequence ID" value="NZ_WSTA01000018.1"/>
</dbReference>
<organism evidence="3 4">
    <name type="scientific">Agromyces seonyuensis</name>
    <dbReference type="NCBI Taxonomy" id="2662446"/>
    <lineage>
        <taxon>Bacteria</taxon>
        <taxon>Bacillati</taxon>
        <taxon>Actinomycetota</taxon>
        <taxon>Actinomycetes</taxon>
        <taxon>Micrococcales</taxon>
        <taxon>Microbacteriaceae</taxon>
        <taxon>Agromyces</taxon>
    </lineage>
</organism>
<sequence length="140" mass="15942">MTTANHDLYGPAHVERYVETDGEAGYRWRNDTTILLLTTLGRKSGEERTQPLIFRPWGDDYLVVASKGGTDAPPAWFLNLEADPSVTVQILDDRFAATARTATAEEQPAMWEEMVAAWPDYENYQRRTERRIPVVVLSRV</sequence>
<name>A0A6I4NY33_9MICO</name>
<dbReference type="PANTHER" id="PTHR39428">
    <property type="entry name" value="F420H(2)-DEPENDENT QUINONE REDUCTASE RV1261C"/>
    <property type="match status" value="1"/>
</dbReference>
<dbReference type="GO" id="GO:0070967">
    <property type="term" value="F:coenzyme F420 binding"/>
    <property type="evidence" value="ECO:0007669"/>
    <property type="project" value="TreeGrafter"/>
</dbReference>
<evidence type="ECO:0000313" key="3">
    <source>
        <dbReference type="EMBL" id="MWB98062.1"/>
    </source>
</evidence>
<protein>
    <submittedName>
        <fullName evidence="3">Nitroreductase family deazaflavin-dependent oxidoreductase</fullName>
    </submittedName>
</protein>
<dbReference type="NCBIfam" id="TIGR00026">
    <property type="entry name" value="hi_GC_TIGR00026"/>
    <property type="match status" value="1"/>
</dbReference>
<dbReference type="InterPro" id="IPR004378">
    <property type="entry name" value="F420H2_quin_Rdtase"/>
</dbReference>
<accession>A0A6I4NY33</accession>
<proteinExistence type="inferred from homology"/>
<dbReference type="InterPro" id="IPR012349">
    <property type="entry name" value="Split_barrel_FMN-bd"/>
</dbReference>
<evidence type="ECO:0000256" key="2">
    <source>
        <dbReference type="ARBA" id="ARBA00049106"/>
    </source>
</evidence>
<keyword evidence="4" id="KW-1185">Reference proteome</keyword>
<dbReference type="GO" id="GO:0005886">
    <property type="term" value="C:plasma membrane"/>
    <property type="evidence" value="ECO:0007669"/>
    <property type="project" value="TreeGrafter"/>
</dbReference>
<dbReference type="EMBL" id="WSTA01000018">
    <property type="protein sequence ID" value="MWB98062.1"/>
    <property type="molecule type" value="Genomic_DNA"/>
</dbReference>
<dbReference type="GO" id="GO:0016491">
    <property type="term" value="F:oxidoreductase activity"/>
    <property type="evidence" value="ECO:0007669"/>
    <property type="project" value="InterPro"/>
</dbReference>
<dbReference type="AlphaFoldDB" id="A0A6I4NY33"/>
<gene>
    <name evidence="3" type="ORF">GB864_05795</name>
</gene>
<dbReference type="Pfam" id="PF04075">
    <property type="entry name" value="F420H2_quin_red"/>
    <property type="match status" value="1"/>
</dbReference>
<reference evidence="3 4" key="1">
    <citation type="submission" date="2019-12" db="EMBL/GenBank/DDBJ databases">
        <authorList>
            <person name="Kim Y.S."/>
        </authorList>
    </citation>
    <scope>NUCLEOTIDE SEQUENCE [LARGE SCALE GENOMIC DNA]</scope>
    <source>
        <strain evidence="3 4">MMS17-SY077</strain>
    </source>
</reference>
<evidence type="ECO:0000313" key="4">
    <source>
        <dbReference type="Proteomes" id="UP000438182"/>
    </source>
</evidence>
<dbReference type="PANTHER" id="PTHR39428:SF1">
    <property type="entry name" value="F420H(2)-DEPENDENT QUINONE REDUCTASE RV1261C"/>
    <property type="match status" value="1"/>
</dbReference>